<dbReference type="EMBL" id="SWLB01000017">
    <property type="protein sequence ID" value="KAF3327577.1"/>
    <property type="molecule type" value="Genomic_DNA"/>
</dbReference>
<gene>
    <name evidence="1" type="ORF">FCM35_KLT07695</name>
</gene>
<protein>
    <submittedName>
        <fullName evidence="1">Uncharacterized protein</fullName>
    </submittedName>
</protein>
<evidence type="ECO:0000313" key="2">
    <source>
        <dbReference type="Proteomes" id="UP000623129"/>
    </source>
</evidence>
<sequence length="84" mass="9300">MATPSSLSLKWGPDTSFAGLPATAQRARKYKSTWSPDLPLHQPQLLVRPLQLHHHQVAPPQIRPPPVSRLVPGLTTYRLGFSSI</sequence>
<comment type="caution">
    <text evidence="1">The sequence shown here is derived from an EMBL/GenBank/DDBJ whole genome shotgun (WGS) entry which is preliminary data.</text>
</comment>
<name>A0A833QUE3_9POAL</name>
<dbReference type="Proteomes" id="UP000623129">
    <property type="component" value="Unassembled WGS sequence"/>
</dbReference>
<evidence type="ECO:0000313" key="1">
    <source>
        <dbReference type="EMBL" id="KAF3327577.1"/>
    </source>
</evidence>
<proteinExistence type="predicted"/>
<accession>A0A833QUE3</accession>
<keyword evidence="2" id="KW-1185">Reference proteome</keyword>
<organism evidence="1 2">
    <name type="scientific">Carex littledalei</name>
    <dbReference type="NCBI Taxonomy" id="544730"/>
    <lineage>
        <taxon>Eukaryota</taxon>
        <taxon>Viridiplantae</taxon>
        <taxon>Streptophyta</taxon>
        <taxon>Embryophyta</taxon>
        <taxon>Tracheophyta</taxon>
        <taxon>Spermatophyta</taxon>
        <taxon>Magnoliopsida</taxon>
        <taxon>Liliopsida</taxon>
        <taxon>Poales</taxon>
        <taxon>Cyperaceae</taxon>
        <taxon>Cyperoideae</taxon>
        <taxon>Cariceae</taxon>
        <taxon>Carex</taxon>
        <taxon>Carex subgen. Euthyceras</taxon>
    </lineage>
</organism>
<reference evidence="1" key="1">
    <citation type="submission" date="2020-01" db="EMBL/GenBank/DDBJ databases">
        <title>Genome sequence of Kobresia littledalei, the first chromosome-level genome in the family Cyperaceae.</title>
        <authorList>
            <person name="Qu G."/>
        </authorList>
    </citation>
    <scope>NUCLEOTIDE SEQUENCE</scope>
    <source>
        <strain evidence="1">C.B.Clarke</strain>
        <tissue evidence="1">Leaf</tissue>
    </source>
</reference>
<dbReference type="AlphaFoldDB" id="A0A833QUE3"/>